<dbReference type="RefSeq" id="XP_012768730.1">
    <property type="nucleotide sequence ID" value="XM_012913276.1"/>
</dbReference>
<evidence type="ECO:0000256" key="3">
    <source>
        <dbReference type="SAM" id="Phobius"/>
    </source>
</evidence>
<reference evidence="5" key="1">
    <citation type="journal article" date="2014" name="Nucleic Acids Res.">
        <title>The evolutionary dynamics of variant antigen genes in Babesia reveal a history of genomic innovation underlying host-parasite interaction.</title>
        <authorList>
            <person name="Jackson A.P."/>
            <person name="Otto T.D."/>
            <person name="Darby A."/>
            <person name="Ramaprasad A."/>
            <person name="Xia D."/>
            <person name="Echaide I.E."/>
            <person name="Farber M."/>
            <person name="Gahlot S."/>
            <person name="Gamble J."/>
            <person name="Gupta D."/>
            <person name="Gupta Y."/>
            <person name="Jackson L."/>
            <person name="Malandrin L."/>
            <person name="Malas T.B."/>
            <person name="Moussa E."/>
            <person name="Nair M."/>
            <person name="Reid A.J."/>
            <person name="Sanders M."/>
            <person name="Sharma J."/>
            <person name="Tracey A."/>
            <person name="Quail M.A."/>
            <person name="Weir W."/>
            <person name="Wastling J.M."/>
            <person name="Hall N."/>
            <person name="Willadsen P."/>
            <person name="Lingelbach K."/>
            <person name="Shiels B."/>
            <person name="Tait A."/>
            <person name="Berriman M."/>
            <person name="Allred D.R."/>
            <person name="Pain A."/>
        </authorList>
    </citation>
    <scope>NUCLEOTIDE SEQUENCE [LARGE SCALE GENOMIC DNA]</scope>
    <source>
        <strain evidence="5">Bond</strain>
    </source>
</reference>
<feature type="coiled-coil region" evidence="1">
    <location>
        <begin position="78"/>
        <end position="141"/>
    </location>
</feature>
<name>A0A061DC69_BABBI</name>
<keyword evidence="5" id="KW-1185">Reference proteome</keyword>
<feature type="compositionally biased region" description="Acidic residues" evidence="2">
    <location>
        <begin position="934"/>
        <end position="943"/>
    </location>
</feature>
<feature type="region of interest" description="Disordered" evidence="2">
    <location>
        <begin position="934"/>
        <end position="999"/>
    </location>
</feature>
<evidence type="ECO:0000256" key="1">
    <source>
        <dbReference type="SAM" id="Coils"/>
    </source>
</evidence>
<keyword evidence="3" id="KW-1133">Transmembrane helix</keyword>
<dbReference type="OrthoDB" id="433501at2759"/>
<keyword evidence="1" id="KW-0175">Coiled coil</keyword>
<dbReference type="KEGG" id="bbig:BBBOND_0304470"/>
<dbReference type="VEuPathDB" id="PiroplasmaDB:BBBOND_0304470"/>
<feature type="compositionally biased region" description="Low complexity" evidence="2">
    <location>
        <begin position="944"/>
        <end position="957"/>
    </location>
</feature>
<feature type="transmembrane region" description="Helical" evidence="3">
    <location>
        <begin position="1726"/>
        <end position="1746"/>
    </location>
</feature>
<evidence type="ECO:0000256" key="2">
    <source>
        <dbReference type="SAM" id="MobiDB-lite"/>
    </source>
</evidence>
<proteinExistence type="predicted"/>
<evidence type="ECO:0000313" key="5">
    <source>
        <dbReference type="Proteomes" id="UP000033188"/>
    </source>
</evidence>
<protein>
    <submittedName>
        <fullName evidence="4">Uncharacterized protein</fullName>
    </submittedName>
</protein>
<evidence type="ECO:0000313" key="4">
    <source>
        <dbReference type="EMBL" id="CDR96544.1"/>
    </source>
</evidence>
<dbReference type="Proteomes" id="UP000033188">
    <property type="component" value="Chromosome 3"/>
</dbReference>
<sequence>MAPKKLTDCPENLRESIDWLIQVRHGGDGNGLEHLGKALKKLIDEAIENAYTTNVDALLKLLKSAKSYTCCEDKVTKIETLKKSEKAAENRFDEIKNNCESIRGCSKKHLDSSQQKSFGEIESKLDQLKNLKESLKGITDETNCKELLTNLCDGLETFLGFNPSSKGYTGQGIVYGDLDRLCDGVMAFFLGVLESVKDDDDVMTYDSNNSMTKLIDTLKGNIRKGNVCFNDSMIKVSTWLSSHGEELGLRTGNVVTALRSLSGDIDTNIKSVKNVNTSPVKFDQTVSDWIRTVLGELKKHLALTNKYICGLDESLKIKLKTDFDQISTEVHRLRTSADRDVDQLRKLGKILDSRLESLRINIDKAVAKQVKKFHHLMTEHIDIIHGQIHKIDKILKEYVSGLEVWIRESERILTNTLDKIETILDCVKDGRNGNKGAGKTTLITDKSTEMKKNADALCGAYQKVKEDVQAQALKAVAEIGGLENVYKNKLNEMKSKIDSAVTDAAAGVKGLHKEVEKGLEVLRSTTIDRPIQAVIRKLKEGIGGASRADMAISIVQDFYLGLGGSDDAPKLYEWSNNVMAGGDLNNAIKELQQNDIAFKSFKAVLTQLGTFRAGVGGAYGKTFFDVLESDLKAQVKAAIGQIKHATGQLNLFFSAFHTQITGNSDDTVHGKIQKIKKQFDNDFDTNIPGEPKIKTEGSILQDYEDKKGALQTAINKTYNEAFEAANTMVTNITKNTFLGLHREITAELQKIANIVSNVSVGNDKGLKEILTELKNTKIIADLTGIKKNFDTLRTKFLKDLDTAVDTLVVDTLSKLSESTIESINQYLKDQVKHTIDDIKTDALKRYVISKTNELNELKDFVEKRRIATQKTIDDDLASGIKGLLDNISTWFYRNDDMKNVTVLVSIAEKFKDLNNLLHKYVKFQYDGLEVEDAREDDVDDVDSDSASSSIVAPPAISGGYKPRPIVPTLPPNDTRAPQPAGRAGYSGPVHSSATPTSQVSTSLHAHKDPIAEYFVALHYYCDGLLSKISANRFTTYFVSQRNEFEKFLSAMRPLNFSGLGSPLLDALKSGLQSLLMELGMVYISSYDGAAYDFNWAIDGNSEKCARVLLTILEILYNDLHKLWRDCKPDGEWNYNKINLKTDLGKCFKQCGYDVSEEDDSHEGQLRNKEEFKGKHIYDHLNNYISGAFRNEHFKSCKSVKQNNLNVVNSISCLFSHLKEYYKASHVKHIYSPRSPCSIFDMMCWLTGLRFNPMKNKLTEYIAKSYENETDSETKKMWSDLFAVRLPGIYRPTYNVLTTILGHGHADGIYACDFVNNIFNLSYPSDPSKCFDLLVSILYRVYEQLYFLHQQCRYGRTLSGWRDCWYGKGVAGSSWQCNNKQSLNQECDQTCKEDYNCGIKSPLQSFLEDGLPGFLPHSITKVGCGITCSMPKHSGIPCRTPMGFTNIALKASHTQKGQSIYSVLDDICGYSDKPLSKICSYMLCIFRTPPKTLGDMFAFYCNFLNGWAQNGKNHRSFAFQSAVNGAYFGEIYSDLDVNSIFTNDKSNNHINGNLACLISCDLSYTPGQQCGSYLRPFYRDIRVTFPTEHNRQYLSWVVYLTETFYKLLKELYEECCGNCKAKGTICHEKSCYQNCPIKKSPNPSSTSEHDASCKSIVHCTSTLPTLCKYGLYFGSAKWIAGKESHRVKRTCNDFCSALANVISEQSVLARLVHNTIPNFLWAIRVPFFHTTVALWLLSLLYLIYVCVGRLDLLHIKSHLHSPSSHRIAAQSLLAAARINKLNKVLYLQP</sequence>
<organism evidence="4 5">
    <name type="scientific">Babesia bigemina</name>
    <dbReference type="NCBI Taxonomy" id="5866"/>
    <lineage>
        <taxon>Eukaryota</taxon>
        <taxon>Sar</taxon>
        <taxon>Alveolata</taxon>
        <taxon>Apicomplexa</taxon>
        <taxon>Aconoidasida</taxon>
        <taxon>Piroplasmida</taxon>
        <taxon>Babesiidae</taxon>
        <taxon>Babesia</taxon>
    </lineage>
</organism>
<gene>
    <name evidence="4" type="ORF">BBBOND_0304470</name>
</gene>
<accession>A0A061DC69</accession>
<feature type="compositionally biased region" description="Polar residues" evidence="2">
    <location>
        <begin position="989"/>
        <end position="999"/>
    </location>
</feature>
<keyword evidence="3" id="KW-0472">Membrane</keyword>
<keyword evidence="3" id="KW-0812">Transmembrane</keyword>
<dbReference type="GeneID" id="24565085"/>
<dbReference type="EMBL" id="LK391709">
    <property type="protein sequence ID" value="CDR96544.1"/>
    <property type="molecule type" value="Genomic_DNA"/>
</dbReference>